<organism evidence="1 2">
    <name type="scientific">Rhinolophus ferrumequinum</name>
    <name type="common">Greater horseshoe bat</name>
    <dbReference type="NCBI Taxonomy" id="59479"/>
    <lineage>
        <taxon>Eukaryota</taxon>
        <taxon>Metazoa</taxon>
        <taxon>Chordata</taxon>
        <taxon>Craniata</taxon>
        <taxon>Vertebrata</taxon>
        <taxon>Euteleostomi</taxon>
        <taxon>Mammalia</taxon>
        <taxon>Eutheria</taxon>
        <taxon>Laurasiatheria</taxon>
        <taxon>Chiroptera</taxon>
        <taxon>Yinpterochiroptera</taxon>
        <taxon>Rhinolophoidea</taxon>
        <taxon>Rhinolophidae</taxon>
        <taxon>Rhinolophinae</taxon>
        <taxon>Rhinolophus</taxon>
    </lineage>
</organism>
<dbReference type="EMBL" id="JACAGC010000022">
    <property type="protein sequence ID" value="KAF6288140.1"/>
    <property type="molecule type" value="Genomic_DNA"/>
</dbReference>
<comment type="caution">
    <text evidence="1">The sequence shown here is derived from an EMBL/GenBank/DDBJ whole genome shotgun (WGS) entry which is preliminary data.</text>
</comment>
<proteinExistence type="predicted"/>
<name>A0A7J7SIF9_RHIFE</name>
<dbReference type="Proteomes" id="UP000585614">
    <property type="component" value="Unassembled WGS sequence"/>
</dbReference>
<evidence type="ECO:0000313" key="2">
    <source>
        <dbReference type="Proteomes" id="UP000585614"/>
    </source>
</evidence>
<gene>
    <name evidence="1" type="ORF">mRhiFer1_005994</name>
</gene>
<evidence type="ECO:0000313" key="1">
    <source>
        <dbReference type="EMBL" id="KAF6288140.1"/>
    </source>
</evidence>
<dbReference type="AlphaFoldDB" id="A0A7J7SIF9"/>
<protein>
    <submittedName>
        <fullName evidence="1">Uncharacterized protein</fullName>
    </submittedName>
</protein>
<accession>A0A7J7SIF9</accession>
<sequence length="132" mass="14303">MSGVGALTSDMLLLTLDGRKEVEASETTQLSKVPNWASRDFPMAELLPLLPGAPLLTQGGAQDSPVPPADWQSQQLQDSRAEGLASEPWKLLEMPSIQIMPSSDGESPHCIPTPQCLQLLRTPDLESLTQDR</sequence>
<reference evidence="1 2" key="1">
    <citation type="journal article" date="2020" name="Nature">
        <title>Six reference-quality genomes reveal evolution of bat adaptations.</title>
        <authorList>
            <person name="Jebb D."/>
            <person name="Huang Z."/>
            <person name="Pippel M."/>
            <person name="Hughes G.M."/>
            <person name="Lavrichenko K."/>
            <person name="Devanna P."/>
            <person name="Winkler S."/>
            <person name="Jermiin L.S."/>
            <person name="Skirmuntt E.C."/>
            <person name="Katzourakis A."/>
            <person name="Burkitt-Gray L."/>
            <person name="Ray D.A."/>
            <person name="Sullivan K.A.M."/>
            <person name="Roscito J.G."/>
            <person name="Kirilenko B.M."/>
            <person name="Davalos L.M."/>
            <person name="Corthals A.P."/>
            <person name="Power M.L."/>
            <person name="Jones G."/>
            <person name="Ransome R.D."/>
            <person name="Dechmann D.K.N."/>
            <person name="Locatelli A.G."/>
            <person name="Puechmaille S.J."/>
            <person name="Fedrigo O."/>
            <person name="Jarvis E.D."/>
            <person name="Hiller M."/>
            <person name="Vernes S.C."/>
            <person name="Myers E.W."/>
            <person name="Teeling E.C."/>
        </authorList>
    </citation>
    <scope>NUCLEOTIDE SEQUENCE [LARGE SCALE GENOMIC DNA]</scope>
    <source>
        <strain evidence="1">MRhiFer1</strain>
        <tissue evidence="1">Lung</tissue>
    </source>
</reference>